<gene>
    <name evidence="3" type="ORF">CAEBREN_04401</name>
</gene>
<dbReference type="eggNOG" id="ENOG502TG2I">
    <property type="taxonomic scope" value="Eukaryota"/>
</dbReference>
<dbReference type="InterPro" id="IPR012885">
    <property type="entry name" value="F-box_Sdz-33"/>
</dbReference>
<evidence type="ECO:0000313" key="4">
    <source>
        <dbReference type="Proteomes" id="UP000008068"/>
    </source>
</evidence>
<dbReference type="InterPro" id="IPR001810">
    <property type="entry name" value="F-box_dom"/>
</dbReference>
<dbReference type="Pfam" id="PF00646">
    <property type="entry name" value="F-box"/>
    <property type="match status" value="1"/>
</dbReference>
<keyword evidence="4" id="KW-1185">Reference proteome</keyword>
<sequence>MTKKQRFLKINGIEDVQQGLFASKDHIAEMLRFIGGFENWSVLPEECRSEVVKYVDYKSRCKLGVCSRKDHETVKNAPIYVENVEIEESPIRGEHKVTVRVAFDRENFLNQYFTQIAVDPRSQHLSSNCHKKAAQFAEKWIKKGKFQLNQIVIQMTKFPFEASQLKTLPHCKYARFEIDDMDSLNWFIEKLPEQLGYLSISEFSRNQESFTVSSNILSKPQVTQASRLNIGGRAEFTNEQFLRLKAKELEFDSVNVTAQGINQYIKNWMNGKGVDGFKSLKLGVERSFDLDALMVGLEARYWDEEFEAEAPHLVRIFRRKTKGPCFQIQSRGVPYESLTLNLDEDGVRVIVTGFRGERDGEPCQDYIRQGYYF</sequence>
<dbReference type="OrthoDB" id="5843099at2759"/>
<evidence type="ECO:0000313" key="3">
    <source>
        <dbReference type="EMBL" id="EGT48852.1"/>
    </source>
</evidence>
<feature type="domain" description="F-box" evidence="1">
    <location>
        <begin position="40"/>
        <end position="80"/>
    </location>
</feature>
<dbReference type="InterPro" id="IPR042317">
    <property type="entry name" value="She-1-like"/>
</dbReference>
<evidence type="ECO:0000259" key="2">
    <source>
        <dbReference type="Pfam" id="PF07735"/>
    </source>
</evidence>
<evidence type="ECO:0000259" key="1">
    <source>
        <dbReference type="Pfam" id="PF00646"/>
    </source>
</evidence>
<dbReference type="Proteomes" id="UP000008068">
    <property type="component" value="Unassembled WGS sequence"/>
</dbReference>
<accession>G0N063</accession>
<dbReference type="InParanoid" id="G0N063"/>
<dbReference type="OMA" id="IEMKNYP"/>
<feature type="domain" description="Sdz-33 F-box" evidence="2">
    <location>
        <begin position="227"/>
        <end position="272"/>
    </location>
</feature>
<dbReference type="EMBL" id="GL379824">
    <property type="protein sequence ID" value="EGT48852.1"/>
    <property type="molecule type" value="Genomic_DNA"/>
</dbReference>
<reference evidence="4" key="1">
    <citation type="submission" date="2011-07" db="EMBL/GenBank/DDBJ databases">
        <authorList>
            <consortium name="Caenorhabditis brenneri Sequencing and Analysis Consortium"/>
            <person name="Wilson R.K."/>
        </authorList>
    </citation>
    <scope>NUCLEOTIDE SEQUENCE [LARGE SCALE GENOMIC DNA]</scope>
    <source>
        <strain evidence="4">PB2801</strain>
    </source>
</reference>
<protein>
    <submittedName>
        <fullName evidence="3">Uncharacterized protein</fullName>
    </submittedName>
</protein>
<organism evidence="4">
    <name type="scientific">Caenorhabditis brenneri</name>
    <name type="common">Nematode worm</name>
    <dbReference type="NCBI Taxonomy" id="135651"/>
    <lineage>
        <taxon>Eukaryota</taxon>
        <taxon>Metazoa</taxon>
        <taxon>Ecdysozoa</taxon>
        <taxon>Nematoda</taxon>
        <taxon>Chromadorea</taxon>
        <taxon>Rhabditida</taxon>
        <taxon>Rhabditina</taxon>
        <taxon>Rhabditomorpha</taxon>
        <taxon>Rhabditoidea</taxon>
        <taxon>Rhabditidae</taxon>
        <taxon>Peloderinae</taxon>
        <taxon>Caenorhabditis</taxon>
    </lineage>
</organism>
<dbReference type="Pfam" id="PF07735">
    <property type="entry name" value="FBA_2"/>
    <property type="match status" value="1"/>
</dbReference>
<dbReference type="PANTHER" id="PTHR31006:SF0">
    <property type="entry name" value="F-BOX ASSOCIATED DOMAIN-CONTAINING PROTEIN-RELATED"/>
    <property type="match status" value="1"/>
</dbReference>
<dbReference type="PANTHER" id="PTHR31006">
    <property type="entry name" value="F-BOX DOMAIN-CONTAINING PROTEIN-RELATED-RELATED"/>
    <property type="match status" value="1"/>
</dbReference>
<dbReference type="AlphaFoldDB" id="G0N063"/>
<proteinExistence type="predicted"/>
<dbReference type="HOGENOM" id="CLU_065230_0_0_1"/>
<name>G0N063_CAEBE</name>